<dbReference type="Proteomes" id="UP000018817">
    <property type="component" value="Unassembled WGS sequence"/>
</dbReference>
<name>W2PPI4_PHYN3</name>
<reference evidence="2" key="1">
    <citation type="submission" date="2011-12" db="EMBL/GenBank/DDBJ databases">
        <authorList>
            <consortium name="The Broad Institute Genome Sequencing Platform"/>
            <person name="Russ C."/>
            <person name="Tyler B."/>
            <person name="Panabieres F."/>
            <person name="Shan W."/>
            <person name="Tripathy S."/>
            <person name="Grunwald N."/>
            <person name="Machado M."/>
            <person name="Young S.K."/>
            <person name="Zeng Q."/>
            <person name="Gargeya S."/>
            <person name="Fitzgerald M."/>
            <person name="Haas B."/>
            <person name="Abouelleil A."/>
            <person name="Alvarado L."/>
            <person name="Arachchi H.M."/>
            <person name="Berlin A."/>
            <person name="Chapman S.B."/>
            <person name="Gearin G."/>
            <person name="Goldberg J."/>
            <person name="Griggs A."/>
            <person name="Gujja S."/>
            <person name="Hansen M."/>
            <person name="Heiman D."/>
            <person name="Howarth C."/>
            <person name="Larimer J."/>
            <person name="Lui A."/>
            <person name="MacDonald P.J.P."/>
            <person name="McCowen C."/>
            <person name="Montmayeur A."/>
            <person name="Murphy C."/>
            <person name="Neiman D."/>
            <person name="Pearson M."/>
            <person name="Priest M."/>
            <person name="Roberts A."/>
            <person name="Saif S."/>
            <person name="Shea T."/>
            <person name="Sisk P."/>
            <person name="Stolte C."/>
            <person name="Sykes S."/>
            <person name="Wortman J."/>
            <person name="Nusbaum C."/>
            <person name="Birren B."/>
        </authorList>
    </citation>
    <scope>NUCLEOTIDE SEQUENCE [LARGE SCALE GENOMIC DNA]</scope>
    <source>
        <strain evidence="2">INRA-310</strain>
    </source>
</reference>
<proteinExistence type="predicted"/>
<dbReference type="VEuPathDB" id="FungiDB:PPTG_23991"/>
<evidence type="ECO:0000313" key="2">
    <source>
        <dbReference type="Proteomes" id="UP000018817"/>
    </source>
</evidence>
<dbReference type="GeneID" id="20192590"/>
<dbReference type="EMBL" id="KI669621">
    <property type="protein sequence ID" value="ETN01925.1"/>
    <property type="molecule type" value="Genomic_DNA"/>
</dbReference>
<gene>
    <name evidence="1" type="ORF">PPTG_23991</name>
</gene>
<accession>W2PPI4</accession>
<evidence type="ECO:0000313" key="1">
    <source>
        <dbReference type="EMBL" id="ETN01925.1"/>
    </source>
</evidence>
<organism evidence="1 2">
    <name type="scientific">Phytophthora nicotianae (strain INRA-310)</name>
    <name type="common">Phytophthora parasitica</name>
    <dbReference type="NCBI Taxonomy" id="761204"/>
    <lineage>
        <taxon>Eukaryota</taxon>
        <taxon>Sar</taxon>
        <taxon>Stramenopiles</taxon>
        <taxon>Oomycota</taxon>
        <taxon>Peronosporomycetes</taxon>
        <taxon>Peronosporales</taxon>
        <taxon>Peronosporaceae</taxon>
        <taxon>Phytophthora</taxon>
    </lineage>
</organism>
<dbReference type="AlphaFoldDB" id="W2PPI4"/>
<sequence>MFCTVHAAAYVLHVNIFVNAIFSTRQREGASSVAHDVGVRATHGSSSSRSLLSGCWSWSSGCFGTGYHHSSLRSRLFSRPRWRGVLIRNDEPSHCGSGTR</sequence>
<protein>
    <submittedName>
        <fullName evidence="1">Uncharacterized protein</fullName>
    </submittedName>
</protein>
<reference evidence="1 2" key="2">
    <citation type="submission" date="2013-11" db="EMBL/GenBank/DDBJ databases">
        <title>The Genome Sequence of Phytophthora parasitica INRA-310.</title>
        <authorList>
            <consortium name="The Broad Institute Genomics Platform"/>
            <person name="Russ C."/>
            <person name="Tyler B."/>
            <person name="Panabieres F."/>
            <person name="Shan W."/>
            <person name="Tripathy S."/>
            <person name="Grunwald N."/>
            <person name="Machado M."/>
            <person name="Johnson C.S."/>
            <person name="Arredondo F."/>
            <person name="Hong C."/>
            <person name="Coffey M."/>
            <person name="Young S.K."/>
            <person name="Zeng Q."/>
            <person name="Gargeya S."/>
            <person name="Fitzgerald M."/>
            <person name="Abouelleil A."/>
            <person name="Alvarado L."/>
            <person name="Chapman S.B."/>
            <person name="Gainer-Dewar J."/>
            <person name="Goldberg J."/>
            <person name="Griggs A."/>
            <person name="Gujja S."/>
            <person name="Hansen M."/>
            <person name="Howarth C."/>
            <person name="Imamovic A."/>
            <person name="Ireland A."/>
            <person name="Larimer J."/>
            <person name="McCowan C."/>
            <person name="Murphy C."/>
            <person name="Pearson M."/>
            <person name="Poon T.W."/>
            <person name="Priest M."/>
            <person name="Roberts A."/>
            <person name="Saif S."/>
            <person name="Shea T."/>
            <person name="Sykes S."/>
            <person name="Wortman J."/>
            <person name="Nusbaum C."/>
            <person name="Birren B."/>
        </authorList>
    </citation>
    <scope>NUCLEOTIDE SEQUENCE [LARGE SCALE GENOMIC DNA]</scope>
    <source>
        <strain evidence="1 2">INRA-310</strain>
    </source>
</reference>
<dbReference type="RefSeq" id="XP_008912826.1">
    <property type="nucleotide sequence ID" value="XM_008914578.1"/>
</dbReference>